<gene>
    <name evidence="2" type="ORF">Esi_0211_0043</name>
</gene>
<dbReference type="Gene3D" id="2.70.98.30">
    <property type="entry name" value="Golgi alpha-mannosidase II, domain 4"/>
    <property type="match status" value="1"/>
</dbReference>
<keyword evidence="3" id="KW-1185">Reference proteome</keyword>
<dbReference type="EC" id="3.2.1.39" evidence="2"/>
<dbReference type="GO" id="GO:0052861">
    <property type="term" value="F:endo-1,3(4)-beta-glucanase activity"/>
    <property type="evidence" value="ECO:0007669"/>
    <property type="project" value="InterPro"/>
</dbReference>
<evidence type="ECO:0000313" key="3">
    <source>
        <dbReference type="Proteomes" id="UP000002630"/>
    </source>
</evidence>
<dbReference type="PANTHER" id="PTHR31983:SF0">
    <property type="entry name" value="GLUCAN ENDO-1,3-BETA-D-GLUCOSIDASE 2"/>
    <property type="match status" value="1"/>
</dbReference>
<sequence length="426" mass="46279">MDRPEDTWPTSAWGALANASVSLHTSLPTNAWWENIVLGFPSQETRSNNIVVIPYTFDVAGDTAGLRVHFPQVVASDLIVQTTFDWRHALQLGCVEKVTDHYITQPGPLSVTLNWDVAAGVTSAGAPAMSVPAVRGSPYATMEYRGVRPVISARQEVTQLVVDGERLSLSSGCENGTSVHVEREVEIIFSGGAVSSDDTWLVFVSHPAEFLCSSWFAMERGEPPTPGAVGAWQSMPRFRLEAVRAVSEEEGGVVRAAMVNTCTSGTSNRCTKPGEPDDREDYAKLLRAHAEVYPTGQARVSYSSSSLDWIEDALQAFTAADGLTDIGTPSLHGQAEVAIGNEWSMKVALPPVSFGVGRPVREEMVADVNEALDEDVKYEMPKNYLRGEGDSKFAATRQCSVLFSAADRSARQLQRIGRNNTPQERT</sequence>
<evidence type="ECO:0000313" key="2">
    <source>
        <dbReference type="EMBL" id="CBJ49214.1"/>
    </source>
</evidence>
<dbReference type="Pfam" id="PF03639">
    <property type="entry name" value="Glyco_hydro_81"/>
    <property type="match status" value="1"/>
</dbReference>
<dbReference type="GO" id="GO:0042973">
    <property type="term" value="F:glucan endo-1,3-beta-D-glucosidase activity"/>
    <property type="evidence" value="ECO:0007669"/>
    <property type="project" value="UniProtKB-EC"/>
</dbReference>
<organism evidence="2 3">
    <name type="scientific">Ectocarpus siliculosus</name>
    <name type="common">Brown alga</name>
    <name type="synonym">Conferva siliculosa</name>
    <dbReference type="NCBI Taxonomy" id="2880"/>
    <lineage>
        <taxon>Eukaryota</taxon>
        <taxon>Sar</taxon>
        <taxon>Stramenopiles</taxon>
        <taxon>Ochrophyta</taxon>
        <taxon>PX clade</taxon>
        <taxon>Phaeophyceae</taxon>
        <taxon>Ectocarpales</taxon>
        <taxon>Ectocarpaceae</taxon>
        <taxon>Ectocarpus</taxon>
    </lineage>
</organism>
<dbReference type="PANTHER" id="PTHR31983">
    <property type="entry name" value="ENDO-1,3(4)-BETA-GLUCANASE 1"/>
    <property type="match status" value="1"/>
</dbReference>
<dbReference type="Proteomes" id="UP000002630">
    <property type="component" value="Linkage Group LG06"/>
</dbReference>
<dbReference type="EMBL" id="FN649731">
    <property type="protein sequence ID" value="CBJ49214.1"/>
    <property type="molecule type" value="Genomic_DNA"/>
</dbReference>
<accession>D7FR89</accession>
<dbReference type="InterPro" id="IPR005200">
    <property type="entry name" value="Endo-beta-glucanase"/>
</dbReference>
<dbReference type="AlphaFoldDB" id="D7FR89"/>
<keyword evidence="2" id="KW-0378">Hydrolase</keyword>
<reference evidence="2 3" key="1">
    <citation type="journal article" date="2010" name="Nature">
        <title>The Ectocarpus genome and the independent evolution of multicellularity in brown algae.</title>
        <authorList>
            <person name="Cock J.M."/>
            <person name="Sterck L."/>
            <person name="Rouze P."/>
            <person name="Scornet D."/>
            <person name="Allen A.E."/>
            <person name="Amoutzias G."/>
            <person name="Anthouard V."/>
            <person name="Artiguenave F."/>
            <person name="Aury J.M."/>
            <person name="Badger J.H."/>
            <person name="Beszteri B."/>
            <person name="Billiau K."/>
            <person name="Bonnet E."/>
            <person name="Bothwell J.H."/>
            <person name="Bowler C."/>
            <person name="Boyen C."/>
            <person name="Brownlee C."/>
            <person name="Carrano C.J."/>
            <person name="Charrier B."/>
            <person name="Cho G.Y."/>
            <person name="Coelho S.M."/>
            <person name="Collen J."/>
            <person name="Corre E."/>
            <person name="Da Silva C."/>
            <person name="Delage L."/>
            <person name="Delaroque N."/>
            <person name="Dittami S.M."/>
            <person name="Doulbeau S."/>
            <person name="Elias M."/>
            <person name="Farnham G."/>
            <person name="Gachon C.M."/>
            <person name="Gschloessl B."/>
            <person name="Heesch S."/>
            <person name="Jabbari K."/>
            <person name="Jubin C."/>
            <person name="Kawai H."/>
            <person name="Kimura K."/>
            <person name="Kloareg B."/>
            <person name="Kupper F.C."/>
            <person name="Lang D."/>
            <person name="Le Bail A."/>
            <person name="Leblanc C."/>
            <person name="Lerouge P."/>
            <person name="Lohr M."/>
            <person name="Lopez P.J."/>
            <person name="Martens C."/>
            <person name="Maumus F."/>
            <person name="Michel G."/>
            <person name="Miranda-Saavedra D."/>
            <person name="Morales J."/>
            <person name="Moreau H."/>
            <person name="Motomura T."/>
            <person name="Nagasato C."/>
            <person name="Napoli C.A."/>
            <person name="Nelson D.R."/>
            <person name="Nyvall-Collen P."/>
            <person name="Peters A.F."/>
            <person name="Pommier C."/>
            <person name="Potin P."/>
            <person name="Poulain J."/>
            <person name="Quesneville H."/>
            <person name="Read B."/>
            <person name="Rensing S.A."/>
            <person name="Ritter A."/>
            <person name="Rousvoal S."/>
            <person name="Samanta M."/>
            <person name="Samson G."/>
            <person name="Schroeder D.C."/>
            <person name="Segurens B."/>
            <person name="Strittmatter M."/>
            <person name="Tonon T."/>
            <person name="Tregear J.W."/>
            <person name="Valentin K."/>
            <person name="von Dassow P."/>
            <person name="Yamagishi T."/>
            <person name="Van de Peer Y."/>
            <person name="Wincker P."/>
        </authorList>
    </citation>
    <scope>NUCLEOTIDE SEQUENCE [LARGE SCALE GENOMIC DNA]</scope>
    <source>
        <strain evidence="3">Ec32 / CCAP1310/4</strain>
    </source>
</reference>
<evidence type="ECO:0000259" key="1">
    <source>
        <dbReference type="Pfam" id="PF03639"/>
    </source>
</evidence>
<dbReference type="InParanoid" id="D7FR89"/>
<dbReference type="STRING" id="2880.D7FR89"/>
<feature type="domain" description="Glycosyl hydrolase family 81 N-terminal" evidence="1">
    <location>
        <begin position="24"/>
        <end position="160"/>
    </location>
</feature>
<dbReference type="EMBL" id="FN648389">
    <property type="protein sequence ID" value="CBJ49214.1"/>
    <property type="molecule type" value="Genomic_DNA"/>
</dbReference>
<name>D7FR89_ECTSI</name>
<protein>
    <submittedName>
        <fullName evidence="2">Endo-1,3-beta-glucanase, N-terminal, family GH81</fullName>
        <ecNumber evidence="2">3.2.1.39</ecNumber>
    </submittedName>
</protein>
<proteinExistence type="predicted"/>
<dbReference type="InterPro" id="IPR040451">
    <property type="entry name" value="GH81_N"/>
</dbReference>
<dbReference type="OrthoDB" id="4473401at2759"/>
<keyword evidence="2" id="KW-0326">Glycosidase</keyword>